<name>A0A9P6DL82_9AGAM</name>
<evidence type="ECO:0000256" key="8">
    <source>
        <dbReference type="ARBA" id="ARBA00022989"/>
    </source>
</evidence>
<organism evidence="14 15">
    <name type="scientific">Hydnum rufescens UP504</name>
    <dbReference type="NCBI Taxonomy" id="1448309"/>
    <lineage>
        <taxon>Eukaryota</taxon>
        <taxon>Fungi</taxon>
        <taxon>Dikarya</taxon>
        <taxon>Basidiomycota</taxon>
        <taxon>Agaricomycotina</taxon>
        <taxon>Agaricomycetes</taxon>
        <taxon>Cantharellales</taxon>
        <taxon>Hydnaceae</taxon>
        <taxon>Hydnum</taxon>
    </lineage>
</organism>
<dbReference type="InterPro" id="IPR045150">
    <property type="entry name" value="CYB561D1/2"/>
</dbReference>
<evidence type="ECO:0000256" key="3">
    <source>
        <dbReference type="ARBA" id="ARBA00022448"/>
    </source>
</evidence>
<evidence type="ECO:0000256" key="7">
    <source>
        <dbReference type="ARBA" id="ARBA00022982"/>
    </source>
</evidence>
<evidence type="ECO:0000256" key="2">
    <source>
        <dbReference type="ARBA" id="ARBA00004141"/>
    </source>
</evidence>
<dbReference type="Proteomes" id="UP000886523">
    <property type="component" value="Unassembled WGS sequence"/>
</dbReference>
<dbReference type="EMBL" id="MU129102">
    <property type="protein sequence ID" value="KAF9506706.1"/>
    <property type="molecule type" value="Genomic_DNA"/>
</dbReference>
<evidence type="ECO:0000256" key="6">
    <source>
        <dbReference type="ARBA" id="ARBA00022723"/>
    </source>
</evidence>
<keyword evidence="4" id="KW-0349">Heme</keyword>
<sequence length="271" mass="30019">MQSQTSAEAEAEAEGLLPLASAQEDLNDEDQVTEEGLPLTETESRRGDTVFALVSVCSLLAIVGYTWNLVLTSNPTQLGYFAVHPPAQTLAVLALFIGVLQLQPRRQPKSRERGLARHQLIMLGLGAPTILIGGGFMMWNKVDHSAPHFTSWHGKFGLTALLWICVHILVGGSTVWFGGRAFGGQTEAKKIWKWHRKLTRLFVWCVTKVIGISTVAFLLLTIHLAGAYADWVVTHTSRPARIFIYTILPIFTLGGLFMRMRRDKLPGFQPT</sequence>
<gene>
    <name evidence="14" type="ORF">BS47DRAFT_1352451</name>
</gene>
<feature type="transmembrane region" description="Helical" evidence="12">
    <location>
        <begin position="160"/>
        <end position="180"/>
    </location>
</feature>
<evidence type="ECO:0000256" key="11">
    <source>
        <dbReference type="SAM" id="MobiDB-lite"/>
    </source>
</evidence>
<feature type="transmembrane region" description="Helical" evidence="12">
    <location>
        <begin position="242"/>
        <end position="258"/>
    </location>
</feature>
<evidence type="ECO:0000259" key="13">
    <source>
        <dbReference type="Pfam" id="PF03188"/>
    </source>
</evidence>
<evidence type="ECO:0000256" key="10">
    <source>
        <dbReference type="ARBA" id="ARBA00023136"/>
    </source>
</evidence>
<keyword evidence="6" id="KW-0479">Metal-binding</keyword>
<keyword evidence="10 12" id="KW-0472">Membrane</keyword>
<comment type="subcellular location">
    <subcellularLocation>
        <location evidence="2">Membrane</location>
        <topology evidence="2">Multi-pass membrane protein</topology>
    </subcellularLocation>
</comment>
<evidence type="ECO:0000313" key="15">
    <source>
        <dbReference type="Proteomes" id="UP000886523"/>
    </source>
</evidence>
<dbReference type="GO" id="GO:0046872">
    <property type="term" value="F:metal ion binding"/>
    <property type="evidence" value="ECO:0007669"/>
    <property type="project" value="UniProtKB-KW"/>
</dbReference>
<dbReference type="InterPro" id="IPR006593">
    <property type="entry name" value="Cyt_b561/ferric_Rdtase_TM"/>
</dbReference>
<keyword evidence="9" id="KW-0408">Iron</keyword>
<dbReference type="PANTHER" id="PTHR15422:SF45">
    <property type="entry name" value="CYTOCHROME B561 DOMAIN-CONTAINING PROTEIN"/>
    <property type="match status" value="1"/>
</dbReference>
<feature type="transmembrane region" description="Helical" evidence="12">
    <location>
        <begin position="201"/>
        <end position="222"/>
    </location>
</feature>
<evidence type="ECO:0000256" key="9">
    <source>
        <dbReference type="ARBA" id="ARBA00023004"/>
    </source>
</evidence>
<dbReference type="PANTHER" id="PTHR15422">
    <property type="entry name" value="OS05G0565100 PROTEIN"/>
    <property type="match status" value="1"/>
</dbReference>
<feature type="transmembrane region" description="Helical" evidence="12">
    <location>
        <begin position="79"/>
        <end position="100"/>
    </location>
</feature>
<evidence type="ECO:0000313" key="14">
    <source>
        <dbReference type="EMBL" id="KAF9506706.1"/>
    </source>
</evidence>
<accession>A0A9P6DL82</accession>
<keyword evidence="5 12" id="KW-0812">Transmembrane</keyword>
<dbReference type="Gene3D" id="1.20.120.1770">
    <property type="match status" value="1"/>
</dbReference>
<keyword evidence="3" id="KW-0813">Transport</keyword>
<feature type="region of interest" description="Disordered" evidence="11">
    <location>
        <begin position="1"/>
        <end position="41"/>
    </location>
</feature>
<keyword evidence="15" id="KW-1185">Reference proteome</keyword>
<dbReference type="GO" id="GO:0016020">
    <property type="term" value="C:membrane"/>
    <property type="evidence" value="ECO:0007669"/>
    <property type="project" value="UniProtKB-SubCell"/>
</dbReference>
<feature type="transmembrane region" description="Helical" evidence="12">
    <location>
        <begin position="120"/>
        <end position="140"/>
    </location>
</feature>
<evidence type="ECO:0000256" key="5">
    <source>
        <dbReference type="ARBA" id="ARBA00022692"/>
    </source>
</evidence>
<reference evidence="14" key="1">
    <citation type="journal article" date="2020" name="Nat. Commun.">
        <title>Large-scale genome sequencing of mycorrhizal fungi provides insights into the early evolution of symbiotic traits.</title>
        <authorList>
            <person name="Miyauchi S."/>
            <person name="Kiss E."/>
            <person name="Kuo A."/>
            <person name="Drula E."/>
            <person name="Kohler A."/>
            <person name="Sanchez-Garcia M."/>
            <person name="Morin E."/>
            <person name="Andreopoulos B."/>
            <person name="Barry K.W."/>
            <person name="Bonito G."/>
            <person name="Buee M."/>
            <person name="Carver A."/>
            <person name="Chen C."/>
            <person name="Cichocki N."/>
            <person name="Clum A."/>
            <person name="Culley D."/>
            <person name="Crous P.W."/>
            <person name="Fauchery L."/>
            <person name="Girlanda M."/>
            <person name="Hayes R.D."/>
            <person name="Keri Z."/>
            <person name="LaButti K."/>
            <person name="Lipzen A."/>
            <person name="Lombard V."/>
            <person name="Magnuson J."/>
            <person name="Maillard F."/>
            <person name="Murat C."/>
            <person name="Nolan M."/>
            <person name="Ohm R.A."/>
            <person name="Pangilinan J."/>
            <person name="Pereira M.F."/>
            <person name="Perotto S."/>
            <person name="Peter M."/>
            <person name="Pfister S."/>
            <person name="Riley R."/>
            <person name="Sitrit Y."/>
            <person name="Stielow J.B."/>
            <person name="Szollosi G."/>
            <person name="Zifcakova L."/>
            <person name="Stursova M."/>
            <person name="Spatafora J.W."/>
            <person name="Tedersoo L."/>
            <person name="Vaario L.M."/>
            <person name="Yamada A."/>
            <person name="Yan M."/>
            <person name="Wang P."/>
            <person name="Xu J."/>
            <person name="Bruns T."/>
            <person name="Baldrian P."/>
            <person name="Vilgalys R."/>
            <person name="Dunand C."/>
            <person name="Henrissat B."/>
            <person name="Grigoriev I.V."/>
            <person name="Hibbett D."/>
            <person name="Nagy L.G."/>
            <person name="Martin F.M."/>
        </authorList>
    </citation>
    <scope>NUCLEOTIDE SEQUENCE</scope>
    <source>
        <strain evidence="14">UP504</strain>
    </source>
</reference>
<keyword evidence="7" id="KW-0249">Electron transport</keyword>
<feature type="domain" description="Cytochrome b561" evidence="13">
    <location>
        <begin position="120"/>
        <end position="212"/>
    </location>
</feature>
<proteinExistence type="predicted"/>
<comment type="cofactor">
    <cofactor evidence="1">
        <name>heme b</name>
        <dbReference type="ChEBI" id="CHEBI:60344"/>
    </cofactor>
</comment>
<evidence type="ECO:0000256" key="4">
    <source>
        <dbReference type="ARBA" id="ARBA00022617"/>
    </source>
</evidence>
<dbReference type="OrthoDB" id="432881at2759"/>
<keyword evidence="8 12" id="KW-1133">Transmembrane helix</keyword>
<evidence type="ECO:0000256" key="12">
    <source>
        <dbReference type="SAM" id="Phobius"/>
    </source>
</evidence>
<dbReference type="Pfam" id="PF03188">
    <property type="entry name" value="Cytochrom_B561"/>
    <property type="match status" value="1"/>
</dbReference>
<comment type="caution">
    <text evidence="14">The sequence shown here is derived from an EMBL/GenBank/DDBJ whole genome shotgun (WGS) entry which is preliminary data.</text>
</comment>
<dbReference type="GO" id="GO:0140575">
    <property type="term" value="F:transmembrane monodehydroascorbate reductase activity"/>
    <property type="evidence" value="ECO:0007669"/>
    <property type="project" value="InterPro"/>
</dbReference>
<protein>
    <recommendedName>
        <fullName evidence="13">Cytochrome b561 domain-containing protein</fullName>
    </recommendedName>
</protein>
<feature type="transmembrane region" description="Helical" evidence="12">
    <location>
        <begin position="49"/>
        <end position="67"/>
    </location>
</feature>
<evidence type="ECO:0000256" key="1">
    <source>
        <dbReference type="ARBA" id="ARBA00001970"/>
    </source>
</evidence>
<dbReference type="AlphaFoldDB" id="A0A9P6DL82"/>